<evidence type="ECO:0000256" key="1">
    <source>
        <dbReference type="SAM" id="MobiDB-lite"/>
    </source>
</evidence>
<reference evidence="2 3" key="1">
    <citation type="submission" date="2017-03" db="EMBL/GenBank/DDBJ databases">
        <title>Genomes of endolithic fungi from Antarctica.</title>
        <authorList>
            <person name="Coleine C."/>
            <person name="Masonjones S."/>
            <person name="Stajich J.E."/>
        </authorList>
    </citation>
    <scope>NUCLEOTIDE SEQUENCE [LARGE SCALE GENOMIC DNA]</scope>
    <source>
        <strain evidence="2 3">CCFEE 5184</strain>
    </source>
</reference>
<comment type="caution">
    <text evidence="2">The sequence shown here is derived from an EMBL/GenBank/DDBJ whole genome shotgun (WGS) entry which is preliminary data.</text>
</comment>
<dbReference type="Proteomes" id="UP000309340">
    <property type="component" value="Unassembled WGS sequence"/>
</dbReference>
<evidence type="ECO:0000313" key="3">
    <source>
        <dbReference type="Proteomes" id="UP000309340"/>
    </source>
</evidence>
<sequence>MIRKLCWQVSDAWDDHQLQSSKQAPVLCNVWRVATPLSLVSEIVFEFNEKHSSMTNIPMPHEVAGYVDTPNVHTLHMLKRSRLVDDAAQFYCEAALALQALADFNYFPNVRDIRVNGVVMRPKRTIQWEGLDLNRFDKESPFMRRFSARVRAHGKHFIFDKPKRITTLCQRCGAQWDPDHWSEDNEDLICPGFADDELGGEIAIYSVDDWIEAEDDEPSEYGGPESYNDWEYEY</sequence>
<organism evidence="2 3">
    <name type="scientific">Friedmanniomyces simplex</name>
    <dbReference type="NCBI Taxonomy" id="329884"/>
    <lineage>
        <taxon>Eukaryota</taxon>
        <taxon>Fungi</taxon>
        <taxon>Dikarya</taxon>
        <taxon>Ascomycota</taxon>
        <taxon>Pezizomycotina</taxon>
        <taxon>Dothideomycetes</taxon>
        <taxon>Dothideomycetidae</taxon>
        <taxon>Mycosphaerellales</taxon>
        <taxon>Teratosphaeriaceae</taxon>
        <taxon>Friedmanniomyces</taxon>
    </lineage>
</organism>
<keyword evidence="3" id="KW-1185">Reference proteome</keyword>
<proteinExistence type="predicted"/>
<name>A0A4V5NEU3_9PEZI</name>
<dbReference type="AlphaFoldDB" id="A0A4V5NEU3"/>
<evidence type="ECO:0000313" key="2">
    <source>
        <dbReference type="EMBL" id="TKA68599.1"/>
    </source>
</evidence>
<dbReference type="EMBL" id="NAJQ01000496">
    <property type="protein sequence ID" value="TKA68599.1"/>
    <property type="molecule type" value="Genomic_DNA"/>
</dbReference>
<feature type="region of interest" description="Disordered" evidence="1">
    <location>
        <begin position="215"/>
        <end position="234"/>
    </location>
</feature>
<protein>
    <submittedName>
        <fullName evidence="2">Uncharacterized protein</fullName>
    </submittedName>
</protein>
<gene>
    <name evidence="2" type="ORF">B0A55_08912</name>
</gene>
<accession>A0A4V5NEU3</accession>